<evidence type="ECO:0000256" key="3">
    <source>
        <dbReference type="ARBA" id="ARBA00022723"/>
    </source>
</evidence>
<dbReference type="InterPro" id="IPR051854">
    <property type="entry name" value="Rho-type_GAP"/>
</dbReference>
<dbReference type="InterPro" id="IPR000980">
    <property type="entry name" value="SH2"/>
</dbReference>
<dbReference type="InterPro" id="IPR000198">
    <property type="entry name" value="RhoGAP_dom"/>
</dbReference>
<evidence type="ECO:0000256" key="1">
    <source>
        <dbReference type="ARBA" id="ARBA00004170"/>
    </source>
</evidence>
<dbReference type="EMBL" id="JAIZAY010000016">
    <property type="protein sequence ID" value="KAJ8027308.1"/>
    <property type="molecule type" value="Genomic_DNA"/>
</dbReference>
<keyword evidence="6 11" id="KW-0727">SH2 domain</keyword>
<feature type="compositionally biased region" description="Basic and acidic residues" evidence="12">
    <location>
        <begin position="159"/>
        <end position="169"/>
    </location>
</feature>
<dbReference type="GO" id="GO:0007165">
    <property type="term" value="P:signal transduction"/>
    <property type="evidence" value="ECO:0007669"/>
    <property type="project" value="InterPro"/>
</dbReference>
<evidence type="ECO:0000259" key="14">
    <source>
        <dbReference type="PROSITE" id="PS50081"/>
    </source>
</evidence>
<evidence type="ECO:0000256" key="6">
    <source>
        <dbReference type="ARBA" id="ARBA00022999"/>
    </source>
</evidence>
<dbReference type="SMART" id="SM00324">
    <property type="entry name" value="RhoGAP"/>
    <property type="match status" value="1"/>
</dbReference>
<evidence type="ECO:0000256" key="5">
    <source>
        <dbReference type="ARBA" id="ARBA00022833"/>
    </source>
</evidence>
<dbReference type="AlphaFoldDB" id="A0A9Q1BIN2"/>
<dbReference type="OrthoDB" id="3196451at2759"/>
<dbReference type="GO" id="GO:0008270">
    <property type="term" value="F:zinc ion binding"/>
    <property type="evidence" value="ECO:0007669"/>
    <property type="project" value="UniProtKB-KW"/>
</dbReference>
<feature type="domain" description="Rho-GAP" evidence="15">
    <location>
        <begin position="465"/>
        <end position="657"/>
    </location>
</feature>
<evidence type="ECO:0000256" key="10">
    <source>
        <dbReference type="ARBA" id="ARBA00077047"/>
    </source>
</evidence>
<evidence type="ECO:0000256" key="12">
    <source>
        <dbReference type="SAM" id="MobiDB-lite"/>
    </source>
</evidence>
<protein>
    <recommendedName>
        <fullName evidence="8">Beta-chimaerin</fullName>
    </recommendedName>
    <alternativeName>
        <fullName evidence="9">Beta-chimerin</fullName>
    </alternativeName>
    <alternativeName>
        <fullName evidence="10">Rho GTPase-activating protein 3</fullName>
    </alternativeName>
</protein>
<dbReference type="SMART" id="SM00252">
    <property type="entry name" value="SH2"/>
    <property type="match status" value="1"/>
</dbReference>
<evidence type="ECO:0000256" key="8">
    <source>
        <dbReference type="ARBA" id="ARBA00073081"/>
    </source>
</evidence>
<dbReference type="PROSITE" id="PS50001">
    <property type="entry name" value="SH2"/>
    <property type="match status" value="1"/>
</dbReference>
<dbReference type="CDD" id="cd20806">
    <property type="entry name" value="C1_CHN"/>
    <property type="match status" value="1"/>
</dbReference>
<evidence type="ECO:0000256" key="11">
    <source>
        <dbReference type="PROSITE-ProRule" id="PRU00191"/>
    </source>
</evidence>
<keyword evidence="2" id="KW-0343">GTPase activation</keyword>
<dbReference type="InterPro" id="IPR020454">
    <property type="entry name" value="DAG/PE-bd"/>
</dbReference>
<sequence>MYICVTKVRNDPPVSVCKDTEIKPPTQNTPKVPVIQVTGPTEEIPPSVQCVKVRSRVLSRPVDLPELLDKRVIPYGSHKKKYSPLQETSFLNFVPERVDSHPVPSHNLSPEVSNLEESLELQVKLDLLTNKQHVDIILPQKRPRHSSFSAIPKIEKPDLLKSLPDDLDRQPSTPDPDDSEIYSPIPCYSANTLDIFLMSQRSRSSTFSYFGEIKKMVKIGKKNPKQKDFLYHLQEQAPKPNRIICEYHVPDKPPHYGREFHGPISRETADWLMTQGGEGSYLVRESLRAPGSYTLGLRCNYSTKNFRLYFDGKHYVADKRFDTLHELVEDGLIVMYVEANAADYINAMVTEPIYEKHAKYSTVRENERNSSLENDMTDSRPMNSVSVISESKNVEASTYEKAHNFKIQSFGGLNWCEYCGNFMWGRKNQGVKCSDCGLSTHKRCSKLIPQDCTPSMRLLKRIFSIDLTTLVKAQNTMRPVVVDRCIEELETRGLNCEGLYRVPGLQDDVDRLRERFDMDGGNAKINTKDFPDINAISGVLKLYLRQLPIPLVPFDLFGAFMDAVQNQDDNIRIDALHEAILQLHETKPAHFHTLKHVVAHLYRVTQLERQNKMSVENISIVFGPTIFRSPSPFGDLQMLEYEKKCVELMILHQSLLFDISQSYV</sequence>
<evidence type="ECO:0000256" key="9">
    <source>
        <dbReference type="ARBA" id="ARBA00076015"/>
    </source>
</evidence>
<keyword evidence="4" id="KW-0863">Zinc-finger</keyword>
<dbReference type="PRINTS" id="PR00008">
    <property type="entry name" value="DAGPEDOMAIN"/>
</dbReference>
<reference evidence="16" key="1">
    <citation type="submission" date="2021-10" db="EMBL/GenBank/DDBJ databases">
        <title>Tropical sea cucumber genome reveals ecological adaptation and Cuvierian tubules defense mechanism.</title>
        <authorList>
            <person name="Chen T."/>
        </authorList>
    </citation>
    <scope>NUCLEOTIDE SEQUENCE</scope>
    <source>
        <strain evidence="16">Nanhai2018</strain>
        <tissue evidence="16">Muscle</tissue>
    </source>
</reference>
<dbReference type="Gene3D" id="1.10.555.10">
    <property type="entry name" value="Rho GTPase activation protein"/>
    <property type="match status" value="1"/>
</dbReference>
<proteinExistence type="predicted"/>
<dbReference type="SUPFAM" id="SSF48350">
    <property type="entry name" value="GTPase activation domain, GAP"/>
    <property type="match status" value="1"/>
</dbReference>
<dbReference type="PROSITE" id="PS00479">
    <property type="entry name" value="ZF_DAG_PE_1"/>
    <property type="match status" value="1"/>
</dbReference>
<dbReference type="GO" id="GO:0016020">
    <property type="term" value="C:membrane"/>
    <property type="evidence" value="ECO:0007669"/>
    <property type="project" value="UniProtKB-SubCell"/>
</dbReference>
<dbReference type="PROSITE" id="PS50081">
    <property type="entry name" value="ZF_DAG_PE_2"/>
    <property type="match status" value="1"/>
</dbReference>
<feature type="region of interest" description="Disordered" evidence="12">
    <location>
        <begin position="159"/>
        <end position="183"/>
    </location>
</feature>
<dbReference type="PROSITE" id="PS50238">
    <property type="entry name" value="RHOGAP"/>
    <property type="match status" value="1"/>
</dbReference>
<dbReference type="PANTHER" id="PTHR46075:SF2">
    <property type="entry name" value="RHO GTPASE ACTIVATING PROTEIN AT 5A, ISOFORM A"/>
    <property type="match status" value="1"/>
</dbReference>
<feature type="domain" description="SH2" evidence="13">
    <location>
        <begin position="259"/>
        <end position="329"/>
    </location>
</feature>
<keyword evidence="7" id="KW-0472">Membrane</keyword>
<evidence type="ECO:0000259" key="13">
    <source>
        <dbReference type="PROSITE" id="PS50001"/>
    </source>
</evidence>
<feature type="domain" description="Phorbol-ester/DAG-type" evidence="14">
    <location>
        <begin position="402"/>
        <end position="452"/>
    </location>
</feature>
<keyword evidence="17" id="KW-1185">Reference proteome</keyword>
<comment type="subcellular location">
    <subcellularLocation>
        <location evidence="1">Membrane</location>
        <topology evidence="1">Peripheral membrane protein</topology>
    </subcellularLocation>
</comment>
<dbReference type="InterPro" id="IPR002219">
    <property type="entry name" value="PKC_DAG/PE"/>
</dbReference>
<dbReference type="PANTHER" id="PTHR46075">
    <property type="entry name" value="CHIMERIN FAMILY MEMBER"/>
    <property type="match status" value="1"/>
</dbReference>
<evidence type="ECO:0000313" key="16">
    <source>
        <dbReference type="EMBL" id="KAJ8027308.1"/>
    </source>
</evidence>
<accession>A0A9Q1BIN2</accession>
<name>A0A9Q1BIN2_HOLLE</name>
<dbReference type="FunFam" id="3.30.60.20:FF:000025">
    <property type="entry name" value="Chimaerin"/>
    <property type="match status" value="1"/>
</dbReference>
<dbReference type="Proteomes" id="UP001152320">
    <property type="component" value="Chromosome 16"/>
</dbReference>
<dbReference type="Pfam" id="PF00620">
    <property type="entry name" value="RhoGAP"/>
    <property type="match status" value="1"/>
</dbReference>
<dbReference type="FunFam" id="3.30.505.10:FF:000019">
    <property type="entry name" value="Chimaerin"/>
    <property type="match status" value="1"/>
</dbReference>
<evidence type="ECO:0000259" key="15">
    <source>
        <dbReference type="PROSITE" id="PS50238"/>
    </source>
</evidence>
<dbReference type="InterPro" id="IPR036860">
    <property type="entry name" value="SH2_dom_sf"/>
</dbReference>
<dbReference type="SUPFAM" id="SSF55550">
    <property type="entry name" value="SH2 domain"/>
    <property type="match status" value="1"/>
</dbReference>
<dbReference type="GO" id="GO:0005096">
    <property type="term" value="F:GTPase activator activity"/>
    <property type="evidence" value="ECO:0007669"/>
    <property type="project" value="UniProtKB-KW"/>
</dbReference>
<comment type="caution">
    <text evidence="16">The sequence shown here is derived from an EMBL/GenBank/DDBJ whole genome shotgun (WGS) entry which is preliminary data.</text>
</comment>
<evidence type="ECO:0000256" key="2">
    <source>
        <dbReference type="ARBA" id="ARBA00022468"/>
    </source>
</evidence>
<dbReference type="FunFam" id="1.10.555.10:FF:000005">
    <property type="entry name" value="Chimaerin"/>
    <property type="match status" value="1"/>
</dbReference>
<dbReference type="SUPFAM" id="SSF57889">
    <property type="entry name" value="Cysteine-rich domain"/>
    <property type="match status" value="1"/>
</dbReference>
<dbReference type="Gene3D" id="3.30.60.20">
    <property type="match status" value="1"/>
</dbReference>
<dbReference type="Pfam" id="PF00130">
    <property type="entry name" value="C1_1"/>
    <property type="match status" value="1"/>
</dbReference>
<keyword evidence="3" id="KW-0479">Metal-binding</keyword>
<gene>
    <name evidence="16" type="ORF">HOLleu_32418</name>
</gene>
<keyword evidence="5" id="KW-0862">Zinc</keyword>
<dbReference type="Pfam" id="PF00017">
    <property type="entry name" value="SH2"/>
    <property type="match status" value="1"/>
</dbReference>
<organism evidence="16 17">
    <name type="scientific">Holothuria leucospilota</name>
    <name type="common">Black long sea cucumber</name>
    <name type="synonym">Mertensiothuria leucospilota</name>
    <dbReference type="NCBI Taxonomy" id="206669"/>
    <lineage>
        <taxon>Eukaryota</taxon>
        <taxon>Metazoa</taxon>
        <taxon>Echinodermata</taxon>
        <taxon>Eleutherozoa</taxon>
        <taxon>Echinozoa</taxon>
        <taxon>Holothuroidea</taxon>
        <taxon>Aspidochirotacea</taxon>
        <taxon>Aspidochirotida</taxon>
        <taxon>Holothuriidae</taxon>
        <taxon>Holothuria</taxon>
    </lineage>
</organism>
<evidence type="ECO:0000313" key="17">
    <source>
        <dbReference type="Proteomes" id="UP001152320"/>
    </source>
</evidence>
<dbReference type="SMART" id="SM00109">
    <property type="entry name" value="C1"/>
    <property type="match status" value="1"/>
</dbReference>
<dbReference type="Gene3D" id="3.30.505.10">
    <property type="entry name" value="SH2 domain"/>
    <property type="match status" value="1"/>
</dbReference>
<dbReference type="InterPro" id="IPR046349">
    <property type="entry name" value="C1-like_sf"/>
</dbReference>
<dbReference type="InterPro" id="IPR008936">
    <property type="entry name" value="Rho_GTPase_activation_prot"/>
</dbReference>
<evidence type="ECO:0000256" key="7">
    <source>
        <dbReference type="ARBA" id="ARBA00023136"/>
    </source>
</evidence>
<evidence type="ECO:0000256" key="4">
    <source>
        <dbReference type="ARBA" id="ARBA00022771"/>
    </source>
</evidence>